<reference evidence="6" key="1">
    <citation type="submission" date="2025-08" db="UniProtKB">
        <authorList>
            <consortium name="Ensembl"/>
        </authorList>
    </citation>
    <scope>IDENTIFICATION</scope>
</reference>
<dbReference type="GO" id="GO:0035988">
    <property type="term" value="P:chondrocyte proliferation"/>
    <property type="evidence" value="ECO:0007669"/>
    <property type="project" value="InterPro"/>
</dbReference>
<protein>
    <recommendedName>
        <fullName evidence="2">Musculoskeletal embryonic nuclear protein 1</fullName>
    </recommendedName>
</protein>
<keyword evidence="3" id="KW-0539">Nucleus</keyword>
<name>A0A8D1GD27_PIG</name>
<evidence type="ECO:0000256" key="5">
    <source>
        <dbReference type="SAM" id="MobiDB-lite"/>
    </source>
</evidence>
<dbReference type="Ensembl" id="ENSSSCT00040104171.1">
    <property type="protein sequence ID" value="ENSSSCP00040047394.1"/>
    <property type="gene ID" value="ENSSSCG00040075178.1"/>
</dbReference>
<dbReference type="InterPro" id="IPR031394">
    <property type="entry name" value="MUSTN1"/>
</dbReference>
<sequence length="223" mass="24924">MSQEAPIKKKRPPAKEEDLKGARGNLAKNQEIKSKTYQVMRECGEYSLEVGGKAGGGGHSGPHILRVQSSWAQGGAPHTRGFPPSEARLTLITPPPHPYRRASRFCCPVGVQPCSDWHRDRLREAQSWTRQECLWLRSAHYPPHHQQHRNLSQEFFFMPRYTFSPATFGTATPPPQPLPFSPGTLHQHLRSTNKEDAQGAPAFGGCWSLALVTKCRGGKGRWL</sequence>
<comment type="similarity">
    <text evidence="4">Belongs to the MUSTN1 family.</text>
</comment>
<dbReference type="GO" id="GO:0005634">
    <property type="term" value="C:nucleus"/>
    <property type="evidence" value="ECO:0007669"/>
    <property type="project" value="UniProtKB-SubCell"/>
</dbReference>
<evidence type="ECO:0000256" key="1">
    <source>
        <dbReference type="ARBA" id="ARBA00004123"/>
    </source>
</evidence>
<accession>A0A8D1GD27</accession>
<dbReference type="Pfam" id="PF15682">
    <property type="entry name" value="Mustang"/>
    <property type="match status" value="1"/>
</dbReference>
<comment type="subcellular location">
    <subcellularLocation>
        <location evidence="1">Nucleus</location>
    </subcellularLocation>
</comment>
<feature type="region of interest" description="Disordered" evidence="5">
    <location>
        <begin position="1"/>
        <end position="33"/>
    </location>
</feature>
<evidence type="ECO:0000313" key="6">
    <source>
        <dbReference type="Ensembl" id="ENSSSCP00040047394.1"/>
    </source>
</evidence>
<evidence type="ECO:0000256" key="2">
    <source>
        <dbReference type="ARBA" id="ARBA00018401"/>
    </source>
</evidence>
<dbReference type="Proteomes" id="UP000694722">
    <property type="component" value="Unplaced"/>
</dbReference>
<organism evidence="6 7">
    <name type="scientific">Sus scrofa</name>
    <name type="common">Pig</name>
    <dbReference type="NCBI Taxonomy" id="9823"/>
    <lineage>
        <taxon>Eukaryota</taxon>
        <taxon>Metazoa</taxon>
        <taxon>Chordata</taxon>
        <taxon>Craniata</taxon>
        <taxon>Vertebrata</taxon>
        <taxon>Euteleostomi</taxon>
        <taxon>Mammalia</taxon>
        <taxon>Eutheria</taxon>
        <taxon>Laurasiatheria</taxon>
        <taxon>Artiodactyla</taxon>
        <taxon>Suina</taxon>
        <taxon>Suidae</taxon>
        <taxon>Sus</taxon>
    </lineage>
</organism>
<proteinExistence type="inferred from homology"/>
<dbReference type="GO" id="GO:0042246">
    <property type="term" value="P:tissue regeneration"/>
    <property type="evidence" value="ECO:0007669"/>
    <property type="project" value="InterPro"/>
</dbReference>
<evidence type="ECO:0000256" key="3">
    <source>
        <dbReference type="ARBA" id="ARBA00023242"/>
    </source>
</evidence>
<dbReference type="GO" id="GO:0002062">
    <property type="term" value="P:chondrocyte differentiation"/>
    <property type="evidence" value="ECO:0007669"/>
    <property type="project" value="InterPro"/>
</dbReference>
<evidence type="ECO:0000256" key="4">
    <source>
        <dbReference type="ARBA" id="ARBA00044950"/>
    </source>
</evidence>
<dbReference type="AlphaFoldDB" id="A0A8D1GD27"/>
<evidence type="ECO:0000313" key="7">
    <source>
        <dbReference type="Proteomes" id="UP000694722"/>
    </source>
</evidence>